<reference evidence="1 2" key="1">
    <citation type="submission" date="2024-05" db="EMBL/GenBank/DDBJ databases">
        <title>Three bacterial strains, DH-69, EH-24, and ECK-19 isolated from coastal sediments.</title>
        <authorList>
            <person name="Ye Y.-Q."/>
            <person name="Du Z.-J."/>
        </authorList>
    </citation>
    <scope>NUCLEOTIDE SEQUENCE [LARGE SCALE GENOMIC DNA]</scope>
    <source>
        <strain evidence="1 2">ECK-19</strain>
    </source>
</reference>
<keyword evidence="2" id="KW-1185">Reference proteome</keyword>
<sequence>MMLAAENWCLKVEDKVYGPYTTEQMRKFAHEGRLASWSLVSPAGGRTWREARNESIFSNFFGTVPSETTTNTQSSKAFGKRSDCDFTLPEEAPNKTIPISASIQTKKSAEPTVANFIVIFDVVSGAASRVEAALFGLGPAFRIADNTWTISCEMTAVGVRNAIAPYLRGSESIFVVDATRGRSSWGNYSPAINAKLTAAFVKSKQS</sequence>
<dbReference type="Proteomes" id="UP001560685">
    <property type="component" value="Unassembled WGS sequence"/>
</dbReference>
<dbReference type="EMBL" id="JBEHZE010000001">
    <property type="protein sequence ID" value="MEX6633685.1"/>
    <property type="molecule type" value="Genomic_DNA"/>
</dbReference>
<proteinExistence type="predicted"/>
<gene>
    <name evidence="1" type="ORF">ABFZ84_08980</name>
</gene>
<dbReference type="RefSeq" id="WP_369313665.1">
    <property type="nucleotide sequence ID" value="NZ_JBEHZE010000001.1"/>
</dbReference>
<protein>
    <submittedName>
        <fullName evidence="1">GYF domain-containing protein</fullName>
    </submittedName>
</protein>
<evidence type="ECO:0000313" key="1">
    <source>
        <dbReference type="EMBL" id="MEX6633685.1"/>
    </source>
</evidence>
<evidence type="ECO:0000313" key="2">
    <source>
        <dbReference type="Proteomes" id="UP001560685"/>
    </source>
</evidence>
<accession>A0ABV3Z4F2</accession>
<name>A0ABV3Z4F2_9PROT</name>
<comment type="caution">
    <text evidence="1">The sequence shown here is derived from an EMBL/GenBank/DDBJ whole genome shotgun (WGS) entry which is preliminary data.</text>
</comment>
<organism evidence="1 2">
    <name type="scientific">Hyphococcus lacteus</name>
    <dbReference type="NCBI Taxonomy" id="3143536"/>
    <lineage>
        <taxon>Bacteria</taxon>
        <taxon>Pseudomonadati</taxon>
        <taxon>Pseudomonadota</taxon>
        <taxon>Alphaproteobacteria</taxon>
        <taxon>Parvularculales</taxon>
        <taxon>Parvularculaceae</taxon>
        <taxon>Hyphococcus</taxon>
    </lineage>
</organism>